<evidence type="ECO:0000256" key="6">
    <source>
        <dbReference type="ARBA" id="ARBA00022448"/>
    </source>
</evidence>
<comment type="catalytic activity">
    <reaction evidence="17 18">
        <text>a ubiquinone + NADH + 5 H(+)(in) = a ubiquinol + NAD(+) + 4 H(+)(out)</text>
        <dbReference type="Rhea" id="RHEA:29091"/>
        <dbReference type="Rhea" id="RHEA-COMP:9565"/>
        <dbReference type="Rhea" id="RHEA-COMP:9566"/>
        <dbReference type="ChEBI" id="CHEBI:15378"/>
        <dbReference type="ChEBI" id="CHEBI:16389"/>
        <dbReference type="ChEBI" id="CHEBI:17976"/>
        <dbReference type="ChEBI" id="CHEBI:57540"/>
        <dbReference type="ChEBI" id="CHEBI:57945"/>
        <dbReference type="EC" id="7.1.1.2"/>
    </reaction>
</comment>
<keyword evidence="13 18" id="KW-0520">NAD</keyword>
<dbReference type="EC" id="7.1.1.2" evidence="4 18"/>
<evidence type="ECO:0000256" key="13">
    <source>
        <dbReference type="ARBA" id="ARBA00023027"/>
    </source>
</evidence>
<evidence type="ECO:0000256" key="7">
    <source>
        <dbReference type="ARBA" id="ARBA00022660"/>
    </source>
</evidence>
<evidence type="ECO:0000256" key="9">
    <source>
        <dbReference type="ARBA" id="ARBA00022792"/>
    </source>
</evidence>
<feature type="transmembrane region" description="Helical" evidence="18">
    <location>
        <begin position="270"/>
        <end position="290"/>
    </location>
</feature>
<evidence type="ECO:0000256" key="18">
    <source>
        <dbReference type="RuleBase" id="RU003403"/>
    </source>
</evidence>
<evidence type="ECO:0000256" key="5">
    <source>
        <dbReference type="ARBA" id="ARBA00021008"/>
    </source>
</evidence>
<evidence type="ECO:0000256" key="2">
    <source>
        <dbReference type="ARBA" id="ARBA00004448"/>
    </source>
</evidence>
<dbReference type="PRINTS" id="PR01436">
    <property type="entry name" value="NADHDHGNASE2"/>
</dbReference>
<dbReference type="AlphaFoldDB" id="A0A0S2MNK2"/>
<feature type="transmembrane region" description="Helical" evidence="18">
    <location>
        <begin position="148"/>
        <end position="166"/>
    </location>
</feature>
<reference evidence="20" key="1">
    <citation type="submission" date="2012-06" db="EMBL/GenBank/DDBJ databases">
        <title>Mitogenomics of the Coleoptera under dense taxon sampling.</title>
        <authorList>
            <person name="Timmermans M.J.T.N."/>
            <person name="Lim J."/>
            <person name="Dodsworth S."/>
            <person name="Haran J."/>
            <person name="Ahrens D."/>
            <person name="Bocak L."/>
            <person name="London A."/>
            <person name="Culverwell L."/>
            <person name="Vogler A.P."/>
        </authorList>
    </citation>
    <scope>NUCLEOTIDE SEQUENCE</scope>
</reference>
<accession>A0A0S2MNK2</accession>
<feature type="transmembrane region" description="Helical" evidence="18">
    <location>
        <begin position="90"/>
        <end position="112"/>
    </location>
</feature>
<evidence type="ECO:0000256" key="1">
    <source>
        <dbReference type="ARBA" id="ARBA00003257"/>
    </source>
</evidence>
<dbReference type="Pfam" id="PF00361">
    <property type="entry name" value="Proton_antipo_M"/>
    <property type="match status" value="1"/>
</dbReference>
<evidence type="ECO:0000256" key="11">
    <source>
        <dbReference type="ARBA" id="ARBA00022982"/>
    </source>
</evidence>
<feature type="domain" description="NADH:quinone oxidoreductase/Mrp antiporter transmembrane" evidence="19">
    <location>
        <begin position="23"/>
        <end position="281"/>
    </location>
</feature>
<comment type="similarity">
    <text evidence="3 18">Belongs to the complex I subunit 2 family.</text>
</comment>
<keyword evidence="6" id="KW-0813">Transport</keyword>
<comment type="function">
    <text evidence="1">Core subunit of the mitochondrial membrane respiratory chain NADH dehydrogenase (Complex I) that is believed to belong to the minimal assembly required for catalysis. Complex I functions in the transfer of electrons from NADH to the respiratory chain. The immediate electron acceptor for the enzyme is believed to be ubiquinone.</text>
</comment>
<evidence type="ECO:0000256" key="17">
    <source>
        <dbReference type="ARBA" id="ARBA00049551"/>
    </source>
</evidence>
<feature type="transmembrane region" description="Helical" evidence="18">
    <location>
        <begin position="235"/>
        <end position="258"/>
    </location>
</feature>
<evidence type="ECO:0000256" key="10">
    <source>
        <dbReference type="ARBA" id="ARBA00022967"/>
    </source>
</evidence>
<dbReference type="EMBL" id="JX412742">
    <property type="protein sequence ID" value="ALO76292.1"/>
    <property type="molecule type" value="Genomic_DNA"/>
</dbReference>
<keyword evidence="7 18" id="KW-0679">Respiratory chain</keyword>
<evidence type="ECO:0000259" key="19">
    <source>
        <dbReference type="Pfam" id="PF00361"/>
    </source>
</evidence>
<dbReference type="InterPro" id="IPR050175">
    <property type="entry name" value="Complex_I_Subunit_2"/>
</dbReference>
<keyword evidence="8 18" id="KW-0812">Transmembrane</keyword>
<organism evidence="20">
    <name type="scientific">Sinoxylon sp. SIN01</name>
    <dbReference type="NCBI Taxonomy" id="1205585"/>
    <lineage>
        <taxon>Eukaryota</taxon>
        <taxon>Metazoa</taxon>
        <taxon>Ecdysozoa</taxon>
        <taxon>Arthropoda</taxon>
        <taxon>Hexapoda</taxon>
        <taxon>Insecta</taxon>
        <taxon>Pterygota</taxon>
        <taxon>Neoptera</taxon>
        <taxon>Endopterygota</taxon>
        <taxon>Coleoptera</taxon>
        <taxon>Polyphaga</taxon>
        <taxon>Bostrichiformia</taxon>
        <taxon>Bostrichidae</taxon>
        <taxon>Bostrichinae</taxon>
        <taxon>Sinoxylon</taxon>
    </lineage>
</organism>
<comment type="function">
    <text evidence="18">Core subunit of the mitochondrial membrane respiratory chain NADH dehydrogenase (Complex I) which catalyzes electron transfer from NADH through the respiratory chain, using ubiquinone as an electron acceptor. Essential for the catalytic activity and assembly of complex I.</text>
</comment>
<evidence type="ECO:0000313" key="20">
    <source>
        <dbReference type="EMBL" id="ALO76292.1"/>
    </source>
</evidence>
<evidence type="ECO:0000256" key="14">
    <source>
        <dbReference type="ARBA" id="ARBA00023075"/>
    </source>
</evidence>
<dbReference type="GO" id="GO:0008137">
    <property type="term" value="F:NADH dehydrogenase (ubiquinone) activity"/>
    <property type="evidence" value="ECO:0007669"/>
    <property type="project" value="UniProtKB-EC"/>
</dbReference>
<geneLocation type="mitochondrion" evidence="20"/>
<evidence type="ECO:0000256" key="12">
    <source>
        <dbReference type="ARBA" id="ARBA00022989"/>
    </source>
</evidence>
<dbReference type="PANTHER" id="PTHR46552:SF1">
    <property type="entry name" value="NADH-UBIQUINONE OXIDOREDUCTASE CHAIN 2"/>
    <property type="match status" value="1"/>
</dbReference>
<comment type="subcellular location">
    <subcellularLocation>
        <location evidence="2 18">Mitochondrion inner membrane</location>
        <topology evidence="2 18">Multi-pass membrane protein</topology>
    </subcellularLocation>
</comment>
<feature type="transmembrane region" description="Helical" evidence="18">
    <location>
        <begin position="119"/>
        <end position="142"/>
    </location>
</feature>
<evidence type="ECO:0000256" key="8">
    <source>
        <dbReference type="ARBA" id="ARBA00022692"/>
    </source>
</evidence>
<dbReference type="GO" id="GO:0005743">
    <property type="term" value="C:mitochondrial inner membrane"/>
    <property type="evidence" value="ECO:0007669"/>
    <property type="project" value="UniProtKB-SubCell"/>
</dbReference>
<feature type="transmembrane region" description="Helical" evidence="18">
    <location>
        <begin position="59"/>
        <end position="78"/>
    </location>
</feature>
<evidence type="ECO:0000256" key="15">
    <source>
        <dbReference type="ARBA" id="ARBA00023128"/>
    </source>
</evidence>
<keyword evidence="11 18" id="KW-0249">Electron transport</keyword>
<sequence>MTNLYKLMFSSTLIWVTLLTASSYSWVSMWMGLEINLLSIIPLMSSNKSKLSSESSLKYLITQTIASAVLLFAMSMQWTDNNPNEIMIKITPLLIMMSLMMKMGAAPLHFWFPEVMEGLSWLNSFIMMTWQKIAPLTILIYTPKQNNMLIIFIVTSLIIGGVMGINQNSLRKILAYSSINHVGWLLSALMTNLSVWMNYFCIYTFISANLILILKNFNIFYTYQIFTAKKNLLKISFLSNLLSMGGVPPFLGFLPKWMVLSSLTKTNTTLAMVMVTVTLITLFLYLRTMIPSLALVNVENKISMPSRTSFTIWWTNGFNILSLGVCTLWFNLT</sequence>
<keyword evidence="9 18" id="KW-0999">Mitochondrion inner membrane</keyword>
<name>A0A0S2MNK2_9COLE</name>
<keyword evidence="15 18" id="KW-0496">Mitochondrion</keyword>
<keyword evidence="12 18" id="KW-1133">Transmembrane helix</keyword>
<evidence type="ECO:0000256" key="4">
    <source>
        <dbReference type="ARBA" id="ARBA00012944"/>
    </source>
</evidence>
<dbReference type="InterPro" id="IPR003917">
    <property type="entry name" value="NADH_UbQ_OxRdtase_chain2"/>
</dbReference>
<evidence type="ECO:0000256" key="3">
    <source>
        <dbReference type="ARBA" id="ARBA00007012"/>
    </source>
</evidence>
<keyword evidence="14 18" id="KW-0830">Ubiquinone</keyword>
<dbReference type="GO" id="GO:0006120">
    <property type="term" value="P:mitochondrial electron transport, NADH to ubiquinone"/>
    <property type="evidence" value="ECO:0007669"/>
    <property type="project" value="InterPro"/>
</dbReference>
<feature type="transmembrane region" description="Helical" evidence="18">
    <location>
        <begin position="311"/>
        <end position="330"/>
    </location>
</feature>
<evidence type="ECO:0000256" key="16">
    <source>
        <dbReference type="ARBA" id="ARBA00023136"/>
    </source>
</evidence>
<feature type="transmembrane region" description="Helical" evidence="18">
    <location>
        <begin position="196"/>
        <end position="214"/>
    </location>
</feature>
<keyword evidence="16 18" id="KW-0472">Membrane</keyword>
<keyword evidence="10 18" id="KW-1278">Translocase</keyword>
<protein>
    <recommendedName>
        <fullName evidence="5 18">NADH-ubiquinone oxidoreductase chain 2</fullName>
        <ecNumber evidence="4 18">7.1.1.2</ecNumber>
    </recommendedName>
</protein>
<proteinExistence type="inferred from homology"/>
<dbReference type="InterPro" id="IPR001750">
    <property type="entry name" value="ND/Mrp_TM"/>
</dbReference>
<feature type="transmembrane region" description="Helical" evidence="18">
    <location>
        <begin position="12"/>
        <end position="38"/>
    </location>
</feature>
<gene>
    <name evidence="20" type="primary">nad2</name>
</gene>
<dbReference type="PANTHER" id="PTHR46552">
    <property type="entry name" value="NADH-UBIQUINONE OXIDOREDUCTASE CHAIN 2"/>
    <property type="match status" value="1"/>
</dbReference>